<dbReference type="EMBL" id="LNOI01000001">
    <property type="protein sequence ID" value="KUY20910.1"/>
    <property type="molecule type" value="Genomic_DNA"/>
</dbReference>
<protein>
    <recommendedName>
        <fullName evidence="4">Phage minor structural protein GP20</fullName>
    </recommendedName>
</protein>
<feature type="compositionally biased region" description="Pro residues" evidence="1">
    <location>
        <begin position="78"/>
        <end position="94"/>
    </location>
</feature>
<accession>A0ABD4DRC1</accession>
<evidence type="ECO:0000313" key="2">
    <source>
        <dbReference type="EMBL" id="KUY20910.1"/>
    </source>
</evidence>
<gene>
    <name evidence="2" type="ORF">ATB95_08410</name>
</gene>
<dbReference type="AlphaFoldDB" id="A0ABD4DRC1"/>
<sequence length="221" mass="24570">MFDKILAQLKTKYKDLGLSETILKGIANKLARSVEKEEDIETAVAGVEDDLKIFQSLADQNRTLASKVAELEKGKAPDPNPTPEPTPNPEPPKPTGGEDVPEWAKTLTEKLDKQAEYITGLQTEKVNKTNAEKLVSKLKELGVNESFYGLHVQGKTFEKDDEIDAFATTVKEAEDKYLQDTSNEKLKSKDVPLFGQTPKEGEISPDVANYIKNKYNNETNN</sequence>
<name>A0ABD4DRC1_ELIMR</name>
<evidence type="ECO:0000256" key="1">
    <source>
        <dbReference type="SAM" id="MobiDB-lite"/>
    </source>
</evidence>
<dbReference type="Proteomes" id="UP000064412">
    <property type="component" value="Unassembled WGS sequence"/>
</dbReference>
<evidence type="ECO:0008006" key="4">
    <source>
        <dbReference type="Google" id="ProtNLM"/>
    </source>
</evidence>
<evidence type="ECO:0000313" key="3">
    <source>
        <dbReference type="Proteomes" id="UP000064412"/>
    </source>
</evidence>
<reference evidence="2 3" key="1">
    <citation type="submission" date="2015-11" db="EMBL/GenBank/DDBJ databases">
        <authorList>
            <person name="Nicholson A.C."/>
            <person name="Humrighouse B.W."/>
            <person name="Graziano J."/>
            <person name="Lasker B."/>
            <person name="Whitney A.M."/>
            <person name="Mcquiston J.R."/>
        </authorList>
    </citation>
    <scope>NUCLEOTIDE SEQUENCE [LARGE SCALE GENOMIC DNA]</scope>
    <source>
        <strain evidence="2 3">G4071</strain>
    </source>
</reference>
<feature type="region of interest" description="Disordered" evidence="1">
    <location>
        <begin position="71"/>
        <end position="105"/>
    </location>
</feature>
<proteinExistence type="predicted"/>
<comment type="caution">
    <text evidence="2">The sequence shown here is derived from an EMBL/GenBank/DDBJ whole genome shotgun (WGS) entry which is preliminary data.</text>
</comment>
<dbReference type="RefSeq" id="WP_059344543.1">
    <property type="nucleotide sequence ID" value="NZ_LNOI01000001.1"/>
</dbReference>
<organism evidence="2 3">
    <name type="scientific">Elizabethkingia miricola</name>
    <name type="common">Chryseobacterium miricola</name>
    <dbReference type="NCBI Taxonomy" id="172045"/>
    <lineage>
        <taxon>Bacteria</taxon>
        <taxon>Pseudomonadati</taxon>
        <taxon>Bacteroidota</taxon>
        <taxon>Flavobacteriia</taxon>
        <taxon>Flavobacteriales</taxon>
        <taxon>Weeksellaceae</taxon>
        <taxon>Elizabethkingia</taxon>
    </lineage>
</organism>